<dbReference type="EMBL" id="KV424013">
    <property type="protein sequence ID" value="KZT54484.1"/>
    <property type="molecule type" value="Genomic_DNA"/>
</dbReference>
<dbReference type="OrthoDB" id="14527at2759"/>
<organism evidence="2 3">
    <name type="scientific">Calocera cornea HHB12733</name>
    <dbReference type="NCBI Taxonomy" id="1353952"/>
    <lineage>
        <taxon>Eukaryota</taxon>
        <taxon>Fungi</taxon>
        <taxon>Dikarya</taxon>
        <taxon>Basidiomycota</taxon>
        <taxon>Agaricomycotina</taxon>
        <taxon>Dacrymycetes</taxon>
        <taxon>Dacrymycetales</taxon>
        <taxon>Dacrymycetaceae</taxon>
        <taxon>Calocera</taxon>
    </lineage>
</organism>
<sequence length="563" mass="62288">MELEDLIALRGQLLQALESIQALSTTSQLWRAPIIQRDSPGENGAEVPGLKFFEGSVRREIETFDKFLSNEHRSVSTFSTNAPYYLAVWKEVLHAPPPILSIGRNFSLPKLNGRAKPSVKVDVVADEGRQWIRVNTIKNARLLAELRERDSYVSEDESSDEDQGEPSTSSAFVATRPAAELDNTILRMARDLLAASASNPLPGGKETPRIYLRLTRLELGSDLDPRIHETIEKLHSMGVSVEVGERTGSDSFDTAFCLLPTELQPTRKINLDLSLLIALISDLTHSPLPTSPIEVAGRFRPLARSQKEKARPAVKQPEDDDEGDYGDHSRALFAQLEQEMKRGLLEDMHGVLFPSGTSSDTSDVEFWSTKEAMLRCISIVSKIGGIAERRRAEALFATDLTSHDHDMSSFWERSRYPATYLPGLPVRISDVSLSAPMPAEPFLARLANTCQSVLASAPEQTSLAASDPAKPIVPHLTAHTLRSFFKGATDSMTTLTANKMSIRAIMREMRSIEASGGMASSTYEQMQRSEERVKRGDGGQTTAWLWVVEPRSLAEGMRTDFSH</sequence>
<dbReference type="PANTHER" id="PTHR13379">
    <property type="entry name" value="UNCHARACTERIZED DUF1308"/>
    <property type="match status" value="1"/>
</dbReference>
<proteinExistence type="predicted"/>
<feature type="compositionally biased region" description="Acidic residues" evidence="1">
    <location>
        <begin position="153"/>
        <end position="164"/>
    </location>
</feature>
<accession>A0A165EBB5</accession>
<evidence type="ECO:0000313" key="2">
    <source>
        <dbReference type="EMBL" id="KZT54484.1"/>
    </source>
</evidence>
<dbReference type="AlphaFoldDB" id="A0A165EBB5"/>
<keyword evidence="3" id="KW-1185">Reference proteome</keyword>
<gene>
    <name evidence="2" type="ORF">CALCODRAFT_438609</name>
</gene>
<feature type="region of interest" description="Disordered" evidence="1">
    <location>
        <begin position="299"/>
        <end position="327"/>
    </location>
</feature>
<evidence type="ECO:0000256" key="1">
    <source>
        <dbReference type="SAM" id="MobiDB-lite"/>
    </source>
</evidence>
<evidence type="ECO:0000313" key="3">
    <source>
        <dbReference type="Proteomes" id="UP000076842"/>
    </source>
</evidence>
<reference evidence="2 3" key="1">
    <citation type="journal article" date="2016" name="Mol. Biol. Evol.">
        <title>Comparative Genomics of Early-Diverging Mushroom-Forming Fungi Provides Insights into the Origins of Lignocellulose Decay Capabilities.</title>
        <authorList>
            <person name="Nagy L.G."/>
            <person name="Riley R."/>
            <person name="Tritt A."/>
            <person name="Adam C."/>
            <person name="Daum C."/>
            <person name="Floudas D."/>
            <person name="Sun H."/>
            <person name="Yadav J.S."/>
            <person name="Pangilinan J."/>
            <person name="Larsson K.H."/>
            <person name="Matsuura K."/>
            <person name="Barry K."/>
            <person name="Labutti K."/>
            <person name="Kuo R."/>
            <person name="Ohm R.A."/>
            <person name="Bhattacharya S.S."/>
            <person name="Shirouzu T."/>
            <person name="Yoshinaga Y."/>
            <person name="Martin F.M."/>
            <person name="Grigoriev I.V."/>
            <person name="Hibbett D.S."/>
        </authorList>
    </citation>
    <scope>NUCLEOTIDE SEQUENCE [LARGE SCALE GENOMIC DNA]</scope>
    <source>
        <strain evidence="2 3">HHB12733</strain>
    </source>
</reference>
<dbReference type="Proteomes" id="UP000076842">
    <property type="component" value="Unassembled WGS sequence"/>
</dbReference>
<evidence type="ECO:0008006" key="4">
    <source>
        <dbReference type="Google" id="ProtNLM"/>
    </source>
</evidence>
<protein>
    <recommendedName>
        <fullName evidence="4">DUF1308 domain-containing protein</fullName>
    </recommendedName>
</protein>
<dbReference type="PANTHER" id="PTHR13379:SF0">
    <property type="entry name" value="UPF0415 PROTEIN C7ORF25"/>
    <property type="match status" value="1"/>
</dbReference>
<dbReference type="InParanoid" id="A0A165EBB5"/>
<name>A0A165EBB5_9BASI</name>
<feature type="region of interest" description="Disordered" evidence="1">
    <location>
        <begin position="152"/>
        <end position="174"/>
    </location>
</feature>